<sequence length="87" mass="9804">MENALILFALTKRGLGDLLAVARQSRTLIWVNHGIVDASELERLRADGIDLTHFTRWIDPFDREAVLVAVTTIREHHPDGAIFVESI</sequence>
<comment type="caution">
    <text evidence="1">The sequence shown here is derived from an EMBL/GenBank/DDBJ whole genome shotgun (WGS) entry which is preliminary data.</text>
</comment>
<accession>A0ABS2KEC6</accession>
<dbReference type="EMBL" id="JADIKF010000038">
    <property type="protein sequence ID" value="MBM7129528.1"/>
    <property type="molecule type" value="Genomic_DNA"/>
</dbReference>
<dbReference type="Proteomes" id="UP001430193">
    <property type="component" value="Unassembled WGS sequence"/>
</dbReference>
<dbReference type="RefSeq" id="WP_204631146.1">
    <property type="nucleotide sequence ID" value="NZ_BSOC01000003.1"/>
</dbReference>
<keyword evidence="2" id="KW-1185">Reference proteome</keyword>
<reference evidence="1" key="1">
    <citation type="submission" date="2020-10" db="EMBL/GenBank/DDBJ databases">
        <title>Phylogeny of dyella-like bacteria.</title>
        <authorList>
            <person name="Fu J."/>
        </authorList>
    </citation>
    <scope>NUCLEOTIDE SEQUENCE</scope>
    <source>
        <strain evidence="1">DHON07</strain>
    </source>
</reference>
<evidence type="ECO:0000313" key="2">
    <source>
        <dbReference type="Proteomes" id="UP001430193"/>
    </source>
</evidence>
<protein>
    <submittedName>
        <fullName evidence="1">Uncharacterized protein</fullName>
    </submittedName>
</protein>
<evidence type="ECO:0000313" key="1">
    <source>
        <dbReference type="EMBL" id="MBM7129528.1"/>
    </source>
</evidence>
<proteinExistence type="predicted"/>
<gene>
    <name evidence="1" type="ORF">ISS99_08330</name>
</gene>
<name>A0ABS2KEC6_9GAMM</name>
<organism evidence="1 2">
    <name type="scientific">Dyella mobilis</name>
    <dbReference type="NCBI Taxonomy" id="1849582"/>
    <lineage>
        <taxon>Bacteria</taxon>
        <taxon>Pseudomonadati</taxon>
        <taxon>Pseudomonadota</taxon>
        <taxon>Gammaproteobacteria</taxon>
        <taxon>Lysobacterales</taxon>
        <taxon>Rhodanobacteraceae</taxon>
        <taxon>Dyella</taxon>
    </lineage>
</organism>